<name>A0ABP0PW58_9DINO</name>
<evidence type="ECO:0000313" key="2">
    <source>
        <dbReference type="Proteomes" id="UP001642464"/>
    </source>
</evidence>
<evidence type="ECO:0000313" key="1">
    <source>
        <dbReference type="EMBL" id="CAK9079613.1"/>
    </source>
</evidence>
<sequence>MGCATSTSSSIQFQAGNRQMAELRAPFSRVAIQQRSTVHTSVGTHAASAPPTGGSLPPVTAPVPMGSMVVKVPNGARVGQLLQMTTPHGTKVQCQVPAGLPPDGTFQVQYPLPTKATLTVHDESARFTSKTVAAHMLPSYWTNVKIPDNDAFDQMIYVDRSLHDTFNELLELTYREKATQDRKCPKRLERERCKKTPGGCPCVQPGGSPGLPTAFKVRRVVRVEDSDMWARYVEKREEISSRRQAPWGPRHSQRCALRMARANMETPKITCVC</sequence>
<proteinExistence type="predicted"/>
<dbReference type="Proteomes" id="UP001642464">
    <property type="component" value="Unassembled WGS sequence"/>
</dbReference>
<protein>
    <submittedName>
        <fullName evidence="1">Uncharacterized protein</fullName>
    </submittedName>
</protein>
<accession>A0ABP0PW58</accession>
<reference evidence="1 2" key="1">
    <citation type="submission" date="2024-02" db="EMBL/GenBank/DDBJ databases">
        <authorList>
            <person name="Chen Y."/>
            <person name="Shah S."/>
            <person name="Dougan E. K."/>
            <person name="Thang M."/>
            <person name="Chan C."/>
        </authorList>
    </citation>
    <scope>NUCLEOTIDE SEQUENCE [LARGE SCALE GENOMIC DNA]</scope>
</reference>
<organism evidence="1 2">
    <name type="scientific">Durusdinium trenchii</name>
    <dbReference type="NCBI Taxonomy" id="1381693"/>
    <lineage>
        <taxon>Eukaryota</taxon>
        <taxon>Sar</taxon>
        <taxon>Alveolata</taxon>
        <taxon>Dinophyceae</taxon>
        <taxon>Suessiales</taxon>
        <taxon>Symbiodiniaceae</taxon>
        <taxon>Durusdinium</taxon>
    </lineage>
</organism>
<gene>
    <name evidence="1" type="ORF">SCF082_LOCUS37982</name>
</gene>
<comment type="caution">
    <text evidence="1">The sequence shown here is derived from an EMBL/GenBank/DDBJ whole genome shotgun (WGS) entry which is preliminary data.</text>
</comment>
<dbReference type="EMBL" id="CAXAMM010038629">
    <property type="protein sequence ID" value="CAK9079613.1"/>
    <property type="molecule type" value="Genomic_DNA"/>
</dbReference>
<keyword evidence="2" id="KW-1185">Reference proteome</keyword>